<dbReference type="GO" id="GO:0003723">
    <property type="term" value="F:RNA binding"/>
    <property type="evidence" value="ECO:0007669"/>
    <property type="project" value="InterPro"/>
</dbReference>
<dbReference type="Pfam" id="PF23214">
    <property type="entry name" value="SH3_CYT4"/>
    <property type="match status" value="1"/>
</dbReference>
<dbReference type="GO" id="GO:0000932">
    <property type="term" value="C:P-body"/>
    <property type="evidence" value="ECO:0007669"/>
    <property type="project" value="TreeGrafter"/>
</dbReference>
<dbReference type="SUPFAM" id="SSF50249">
    <property type="entry name" value="Nucleic acid-binding proteins"/>
    <property type="match status" value="1"/>
</dbReference>
<dbReference type="InterPro" id="IPR056625">
    <property type="entry name" value="SH3_CYT4"/>
</dbReference>
<dbReference type="Pfam" id="PF00773">
    <property type="entry name" value="RNB"/>
    <property type="match status" value="1"/>
</dbReference>
<dbReference type="AlphaFoldDB" id="U4LHT0"/>
<dbReference type="Proteomes" id="UP000018144">
    <property type="component" value="Unassembled WGS sequence"/>
</dbReference>
<dbReference type="InterPro" id="IPR001900">
    <property type="entry name" value="RNase_II/R"/>
</dbReference>
<reference evidence="3 4" key="1">
    <citation type="journal article" date="2013" name="PLoS Genet.">
        <title>The genome and development-dependent transcriptomes of Pyronema confluens: a window into fungal evolution.</title>
        <authorList>
            <person name="Traeger S."/>
            <person name="Altegoer F."/>
            <person name="Freitag M."/>
            <person name="Gabaldon T."/>
            <person name="Kempken F."/>
            <person name="Kumar A."/>
            <person name="Marcet-Houben M."/>
            <person name="Poggeler S."/>
            <person name="Stajich J.E."/>
            <person name="Nowrousian M."/>
        </authorList>
    </citation>
    <scope>NUCLEOTIDE SEQUENCE [LARGE SCALE GENOMIC DNA]</scope>
    <source>
        <strain evidence="4">CBS 100304</strain>
        <tissue evidence="3">Vegetative mycelium</tissue>
    </source>
</reference>
<dbReference type="STRING" id="1076935.U4LHT0"/>
<dbReference type="InterPro" id="IPR050180">
    <property type="entry name" value="RNR_Ribonuclease"/>
</dbReference>
<dbReference type="SMART" id="SM00955">
    <property type="entry name" value="RNB"/>
    <property type="match status" value="1"/>
</dbReference>
<dbReference type="GO" id="GO:0006402">
    <property type="term" value="P:mRNA catabolic process"/>
    <property type="evidence" value="ECO:0007669"/>
    <property type="project" value="TreeGrafter"/>
</dbReference>
<evidence type="ECO:0000256" key="1">
    <source>
        <dbReference type="SAM" id="MobiDB-lite"/>
    </source>
</evidence>
<organism evidence="3 4">
    <name type="scientific">Pyronema omphalodes (strain CBS 100304)</name>
    <name type="common">Pyronema confluens</name>
    <dbReference type="NCBI Taxonomy" id="1076935"/>
    <lineage>
        <taxon>Eukaryota</taxon>
        <taxon>Fungi</taxon>
        <taxon>Dikarya</taxon>
        <taxon>Ascomycota</taxon>
        <taxon>Pezizomycotina</taxon>
        <taxon>Pezizomycetes</taxon>
        <taxon>Pezizales</taxon>
        <taxon>Pyronemataceae</taxon>
        <taxon>Pyronema</taxon>
    </lineage>
</organism>
<dbReference type="InterPro" id="IPR056624">
    <property type="entry name" value="WH_CYT4"/>
</dbReference>
<evidence type="ECO:0000259" key="2">
    <source>
        <dbReference type="SMART" id="SM00955"/>
    </source>
</evidence>
<accession>U4LHT0</accession>
<dbReference type="OMA" id="LRRYMDM"/>
<evidence type="ECO:0000313" key="3">
    <source>
        <dbReference type="EMBL" id="CCX31478.1"/>
    </source>
</evidence>
<dbReference type="EMBL" id="HF935600">
    <property type="protein sequence ID" value="CCX31478.1"/>
    <property type="molecule type" value="Genomic_DNA"/>
</dbReference>
<sequence>MLQFRRLSTTGPLRRPELQLRKFSVTANVFRGSYEKPRKKPDSSSDRKLRFNIRKSQAPYEPQFMRPPAPINGVRAKLEKTEEKFLKEREIATAKIDISTAGRLSTSPAAISEGDDVDAEGDAFGDLEDGIAGYRRINRGDMCELRSPDGTSSLGLYIRDSPGTSMSEFLIPTGAISRLQSARVSYYVPGFVSPDLIDEFLQYYEKVEKFESLQGKANTDGVILSTKHYGPLVAPVRNFQQEARAIQSANLTKLQALYLQVADETETRRITTQKAAQMVFGDEVTDVHIYATHMALMSDGLRYLGDKGYHRLTSNFRVRSLREFAMIDRCTSWVRESAAEFDERGNSTSDATGPMKSFINKAVKVIDRFRELKEERIAKGNNQAIEPIPLQEYSWTEADWNFIKFCIARLKSYGLQRTPVEGLIPFVLRQTKRYVDRPLDATCVYDFLHEIGAFSPWENFVLHQENQEIPHFNTSRAGDRDQEKFDEIKNKTISQLGLTDSLQSIRKDWGQMAVFCVDEAAAKEIDDGFSVEKINDTQSWVHVHIANPTAFLDPEHWITSIAASRVATRYFDPYTVPMLPTPVSHSLGLAPDRPVLTFSTKIDHTNGEILDIEIAPGTVHNVKSMTYKQLGSVLNIESEPQVTYTFGNMPTTPEPPLPSLSSADYDTLKHVDVCYRALRKRRTRNGGVSVQTIGCETAVSHEVNKYLAPSLSPDYPTLFRGFPAASYTVDLVPRNSGPNHIIAEMMVLANSSAALYATKHDIPLPFRGLEYNHRVPEVVNHFKNVILPSRDEYGISSRDIIDDIRTYMVIGYASTPTTAAPHVLLGLDTGYVKCTSPLRRFSDMIAHYQLTAHILGKRKFMMSHKALAAVTANLDIKERMINFGSTESRKYWNAWALKHLLEVGTKFPRNMTMTVLEVKPWPNPSSGWVKDMGCVGKLWMPQKGSHRLEVGKKITVDLVGAEPGDRSINFMAIGSA</sequence>
<dbReference type="GO" id="GO:0000175">
    <property type="term" value="F:3'-5'-RNA exonuclease activity"/>
    <property type="evidence" value="ECO:0007669"/>
    <property type="project" value="TreeGrafter"/>
</dbReference>
<keyword evidence="4" id="KW-1185">Reference proteome</keyword>
<evidence type="ECO:0000313" key="4">
    <source>
        <dbReference type="Proteomes" id="UP000018144"/>
    </source>
</evidence>
<dbReference type="eggNOG" id="KOG2102">
    <property type="taxonomic scope" value="Eukaryota"/>
</dbReference>
<dbReference type="InterPro" id="IPR012340">
    <property type="entry name" value="NA-bd_OB-fold"/>
</dbReference>
<dbReference type="OrthoDB" id="2285229at2759"/>
<feature type="region of interest" description="Disordered" evidence="1">
    <location>
        <begin position="34"/>
        <end position="54"/>
    </location>
</feature>
<feature type="domain" description="RNB" evidence="2">
    <location>
        <begin position="506"/>
        <end position="856"/>
    </location>
</feature>
<feature type="compositionally biased region" description="Basic and acidic residues" evidence="1">
    <location>
        <begin position="34"/>
        <end position="49"/>
    </location>
</feature>
<gene>
    <name evidence="3" type="ORF">PCON_10827</name>
</gene>
<dbReference type="Pfam" id="PF23216">
    <property type="entry name" value="WHD_CYT4"/>
    <property type="match status" value="1"/>
</dbReference>
<dbReference type="PANTHER" id="PTHR23355:SF65">
    <property type="entry name" value="EXORIBONUCLEASE CYT-4, PUTATIVE (AFU_ORTHOLOGUE AFUA_7G01550)-RELATED"/>
    <property type="match status" value="1"/>
</dbReference>
<dbReference type="PANTHER" id="PTHR23355">
    <property type="entry name" value="RIBONUCLEASE"/>
    <property type="match status" value="1"/>
</dbReference>
<name>U4LHT0_PYROM</name>
<proteinExistence type="predicted"/>
<protein>
    <submittedName>
        <fullName evidence="3">Similar to Mitochondrial protein cyt-4 acc. no. P47950</fullName>
    </submittedName>
</protein>